<feature type="transmembrane region" description="Helical" evidence="13">
    <location>
        <begin position="106"/>
        <end position="125"/>
    </location>
</feature>
<accession>A0ABW0FSL3</accession>
<evidence type="ECO:0000256" key="12">
    <source>
        <dbReference type="ARBA" id="ARBA00037975"/>
    </source>
</evidence>
<proteinExistence type="inferred from homology"/>
<keyword evidence="11 13" id="KW-0472">Membrane</keyword>
<dbReference type="EMBL" id="JBHSLF010000021">
    <property type="protein sequence ID" value="MFC5344531.1"/>
    <property type="molecule type" value="Genomic_DNA"/>
</dbReference>
<evidence type="ECO:0000256" key="11">
    <source>
        <dbReference type="ARBA" id="ARBA00023136"/>
    </source>
</evidence>
<evidence type="ECO:0000256" key="5">
    <source>
        <dbReference type="ARBA" id="ARBA00022617"/>
    </source>
</evidence>
<feature type="transmembrane region" description="Helical" evidence="13">
    <location>
        <begin position="162"/>
        <end position="183"/>
    </location>
</feature>
<evidence type="ECO:0000256" key="2">
    <source>
        <dbReference type="ARBA" id="ARBA00004651"/>
    </source>
</evidence>
<keyword evidence="3" id="KW-0813">Transport</keyword>
<gene>
    <name evidence="15" type="ORF">ACFPIE_11445</name>
</gene>
<comment type="subcellular location">
    <subcellularLocation>
        <location evidence="2">Cell membrane</location>
        <topology evidence="2">Multi-pass membrane protein</topology>
    </subcellularLocation>
</comment>
<keyword evidence="8" id="KW-0249">Electron transport</keyword>
<feature type="transmembrane region" description="Helical" evidence="13">
    <location>
        <begin position="27"/>
        <end position="46"/>
    </location>
</feature>
<evidence type="ECO:0000256" key="4">
    <source>
        <dbReference type="ARBA" id="ARBA00022475"/>
    </source>
</evidence>
<dbReference type="SUPFAM" id="SSF81342">
    <property type="entry name" value="Transmembrane di-heme cytochromes"/>
    <property type="match status" value="1"/>
</dbReference>
<reference evidence="16" key="1">
    <citation type="journal article" date="2019" name="Int. J. Syst. Evol. Microbiol.">
        <title>The Global Catalogue of Microorganisms (GCM) 10K type strain sequencing project: providing services to taxonomists for standard genome sequencing and annotation.</title>
        <authorList>
            <consortium name="The Broad Institute Genomics Platform"/>
            <consortium name="The Broad Institute Genome Sequencing Center for Infectious Disease"/>
            <person name="Wu L."/>
            <person name="Ma J."/>
        </authorList>
    </citation>
    <scope>NUCLEOTIDE SEQUENCE [LARGE SCALE GENOMIC DNA]</scope>
    <source>
        <strain evidence="16">JCM 12125</strain>
    </source>
</reference>
<feature type="transmembrane region" description="Helical" evidence="13">
    <location>
        <begin position="58"/>
        <end position="80"/>
    </location>
</feature>
<evidence type="ECO:0000256" key="13">
    <source>
        <dbReference type="SAM" id="Phobius"/>
    </source>
</evidence>
<feature type="domain" description="Cytochrome b561 bacterial/Ni-hydrogenase" evidence="14">
    <location>
        <begin position="21"/>
        <end position="198"/>
    </location>
</feature>
<evidence type="ECO:0000256" key="9">
    <source>
        <dbReference type="ARBA" id="ARBA00022989"/>
    </source>
</evidence>
<dbReference type="InterPro" id="IPR011577">
    <property type="entry name" value="Cyt_b561_bac/Ni-Hgenase"/>
</dbReference>
<evidence type="ECO:0000259" key="14">
    <source>
        <dbReference type="Pfam" id="PF01292"/>
    </source>
</evidence>
<keyword evidence="10" id="KW-0408">Iron</keyword>
<comment type="cofactor">
    <cofactor evidence="1">
        <name>heme b</name>
        <dbReference type="ChEBI" id="CHEBI:60344"/>
    </cofactor>
</comment>
<evidence type="ECO:0000256" key="6">
    <source>
        <dbReference type="ARBA" id="ARBA00022692"/>
    </source>
</evidence>
<evidence type="ECO:0000256" key="8">
    <source>
        <dbReference type="ARBA" id="ARBA00022982"/>
    </source>
</evidence>
<keyword evidence="6 13" id="KW-0812">Transmembrane</keyword>
<keyword evidence="9 13" id="KW-1133">Transmembrane helix</keyword>
<dbReference type="InterPro" id="IPR052168">
    <property type="entry name" value="Cytochrome_b561_oxidase"/>
</dbReference>
<keyword evidence="7" id="KW-0479">Metal-binding</keyword>
<evidence type="ECO:0000256" key="3">
    <source>
        <dbReference type="ARBA" id="ARBA00022448"/>
    </source>
</evidence>
<evidence type="ECO:0000256" key="10">
    <source>
        <dbReference type="ARBA" id="ARBA00023004"/>
    </source>
</evidence>
<keyword evidence="5" id="KW-0349">Heme</keyword>
<dbReference type="PANTHER" id="PTHR30529">
    <property type="entry name" value="CYTOCHROME B561"/>
    <property type="match status" value="1"/>
</dbReference>
<organism evidence="15 16">
    <name type="scientific">Brevundimonas staleyi</name>
    <dbReference type="NCBI Taxonomy" id="74326"/>
    <lineage>
        <taxon>Bacteria</taxon>
        <taxon>Pseudomonadati</taxon>
        <taxon>Pseudomonadota</taxon>
        <taxon>Alphaproteobacteria</taxon>
        <taxon>Caulobacterales</taxon>
        <taxon>Caulobacteraceae</taxon>
        <taxon>Brevundimonas</taxon>
    </lineage>
</organism>
<dbReference type="RefSeq" id="WP_374036155.1">
    <property type="nucleotide sequence ID" value="NZ_CP169082.1"/>
</dbReference>
<name>A0ABW0FSL3_9CAUL</name>
<evidence type="ECO:0000313" key="16">
    <source>
        <dbReference type="Proteomes" id="UP001596152"/>
    </source>
</evidence>
<dbReference type="Pfam" id="PF01292">
    <property type="entry name" value="Ni_hydr_CYTB"/>
    <property type="match status" value="1"/>
</dbReference>
<evidence type="ECO:0000256" key="1">
    <source>
        <dbReference type="ARBA" id="ARBA00001970"/>
    </source>
</evidence>
<protein>
    <submittedName>
        <fullName evidence="15">Cytochrome b</fullName>
    </submittedName>
</protein>
<dbReference type="InterPro" id="IPR016174">
    <property type="entry name" value="Di-haem_cyt_TM"/>
</dbReference>
<dbReference type="Proteomes" id="UP001596152">
    <property type="component" value="Unassembled WGS sequence"/>
</dbReference>
<keyword evidence="16" id="KW-1185">Reference proteome</keyword>
<evidence type="ECO:0000256" key="7">
    <source>
        <dbReference type="ARBA" id="ARBA00022723"/>
    </source>
</evidence>
<comment type="caution">
    <text evidence="15">The sequence shown here is derived from an EMBL/GenBank/DDBJ whole genome shotgun (WGS) entry which is preliminary data.</text>
</comment>
<keyword evidence="4" id="KW-1003">Cell membrane</keyword>
<evidence type="ECO:0000313" key="15">
    <source>
        <dbReference type="EMBL" id="MFC5344531.1"/>
    </source>
</evidence>
<dbReference type="PANTHER" id="PTHR30529:SF1">
    <property type="entry name" value="CYTOCHROME B561 HOMOLOG 2"/>
    <property type="match status" value="1"/>
</dbReference>
<comment type="similarity">
    <text evidence="12">Belongs to the cytochrome b561 family.</text>
</comment>
<sequence length="244" mass="27862">MIDRLILNVFEWAAGHQDEGRYSPVGIAFHWTMAVLVVFQLGWGWWMGRMPVGGDKVAAYEMHFFIGVLMLVLALARLGWRTFAPDLINDADKPGWESTAAHVTQYVFYTCLIGLPLTGWAMVSATARDQQLTFLGWFDWPLMPMQTLSNPMLWWIENAAEWMHWGLIVSLILLIPIHAGAALKHQIIDRDDVLHAMAPVVPLPTLRRTRWQRRYRALEKQVGALASGLWRRLPPRSGSRRPAP</sequence>